<reference evidence="4 5" key="1">
    <citation type="submission" date="2017-10" db="EMBL/GenBank/DDBJ databases">
        <title>The draft genome sequence of Lewinella nigricans NBRC 102662.</title>
        <authorList>
            <person name="Wang K."/>
        </authorList>
    </citation>
    <scope>NUCLEOTIDE SEQUENCE [LARGE SCALE GENOMIC DNA]</scope>
    <source>
        <strain evidence="4 5">NBRC 102662</strain>
    </source>
</reference>
<keyword evidence="1" id="KW-0472">Membrane</keyword>
<accession>A0A2D0NDE8</accession>
<dbReference type="Gene3D" id="2.170.130.10">
    <property type="entry name" value="TonB-dependent receptor, plug domain"/>
    <property type="match status" value="1"/>
</dbReference>
<dbReference type="OrthoDB" id="721000at2"/>
<keyword evidence="1" id="KW-1134">Transmembrane beta strand</keyword>
<feature type="domain" description="TonB-dependent receptor plug" evidence="3">
    <location>
        <begin position="136"/>
        <end position="244"/>
    </location>
</feature>
<keyword evidence="1" id="KW-0812">Transmembrane</keyword>
<dbReference type="InterPro" id="IPR023997">
    <property type="entry name" value="TonB-dep_OMP_SusC/RagA_CS"/>
</dbReference>
<keyword evidence="2" id="KW-0732">Signal</keyword>
<protein>
    <submittedName>
        <fullName evidence="4">SusC/RagA family TonB-linked outer membrane protein</fullName>
    </submittedName>
</protein>
<comment type="subcellular location">
    <subcellularLocation>
        <location evidence="1">Cell outer membrane</location>
        <topology evidence="1">Multi-pass membrane protein</topology>
    </subcellularLocation>
</comment>
<dbReference type="NCBIfam" id="TIGR04056">
    <property type="entry name" value="OMP_RagA_SusC"/>
    <property type="match status" value="1"/>
</dbReference>
<dbReference type="InterPro" id="IPR039426">
    <property type="entry name" value="TonB-dep_rcpt-like"/>
</dbReference>
<keyword evidence="1" id="KW-0813">Transport</keyword>
<comment type="similarity">
    <text evidence="1">Belongs to the TonB-dependent receptor family.</text>
</comment>
<keyword evidence="1" id="KW-0998">Cell outer membrane</keyword>
<evidence type="ECO:0000256" key="1">
    <source>
        <dbReference type="PROSITE-ProRule" id="PRU01360"/>
    </source>
</evidence>
<name>A0A2D0NDE8_FLAN2</name>
<dbReference type="Pfam" id="PF13715">
    <property type="entry name" value="CarbopepD_reg_2"/>
    <property type="match status" value="1"/>
</dbReference>
<dbReference type="SUPFAM" id="SSF56935">
    <property type="entry name" value="Porins"/>
    <property type="match status" value="1"/>
</dbReference>
<evidence type="ECO:0000313" key="5">
    <source>
        <dbReference type="Proteomes" id="UP000223913"/>
    </source>
</evidence>
<dbReference type="PROSITE" id="PS52016">
    <property type="entry name" value="TONB_DEPENDENT_REC_3"/>
    <property type="match status" value="1"/>
</dbReference>
<dbReference type="RefSeq" id="WP_099149777.1">
    <property type="nucleotide sequence ID" value="NZ_PDUD01000017.1"/>
</dbReference>
<comment type="caution">
    <text evidence="4">The sequence shown here is derived from an EMBL/GenBank/DDBJ whole genome shotgun (WGS) entry which is preliminary data.</text>
</comment>
<dbReference type="Gene3D" id="2.60.40.1120">
    <property type="entry name" value="Carboxypeptidase-like, regulatory domain"/>
    <property type="match status" value="1"/>
</dbReference>
<feature type="chain" id="PRO_5012316387" evidence="2">
    <location>
        <begin position="27"/>
        <end position="1064"/>
    </location>
</feature>
<dbReference type="Proteomes" id="UP000223913">
    <property type="component" value="Unassembled WGS sequence"/>
</dbReference>
<evidence type="ECO:0000313" key="4">
    <source>
        <dbReference type="EMBL" id="PHN06522.1"/>
    </source>
</evidence>
<dbReference type="InterPro" id="IPR037066">
    <property type="entry name" value="Plug_dom_sf"/>
</dbReference>
<dbReference type="Pfam" id="PF07715">
    <property type="entry name" value="Plug"/>
    <property type="match status" value="1"/>
</dbReference>
<dbReference type="FunFam" id="2.170.130.10:FF:000003">
    <property type="entry name" value="SusC/RagA family TonB-linked outer membrane protein"/>
    <property type="match status" value="1"/>
</dbReference>
<dbReference type="NCBIfam" id="TIGR04057">
    <property type="entry name" value="SusC_RagA_signa"/>
    <property type="match status" value="1"/>
</dbReference>
<dbReference type="InterPro" id="IPR023996">
    <property type="entry name" value="TonB-dep_OMP_SusC/RagA"/>
</dbReference>
<organism evidence="4 5">
    <name type="scientific">Flavilitoribacter nigricans (strain ATCC 23147 / DSM 23189 / NBRC 102662 / NCIMB 1420 / SS-2)</name>
    <name type="common">Lewinella nigricans</name>
    <dbReference type="NCBI Taxonomy" id="1122177"/>
    <lineage>
        <taxon>Bacteria</taxon>
        <taxon>Pseudomonadati</taxon>
        <taxon>Bacteroidota</taxon>
        <taxon>Saprospiria</taxon>
        <taxon>Saprospirales</taxon>
        <taxon>Lewinellaceae</taxon>
        <taxon>Flavilitoribacter</taxon>
    </lineage>
</organism>
<dbReference type="GO" id="GO:0009279">
    <property type="term" value="C:cell outer membrane"/>
    <property type="evidence" value="ECO:0007669"/>
    <property type="project" value="UniProtKB-SubCell"/>
</dbReference>
<dbReference type="EMBL" id="PDUD01000017">
    <property type="protein sequence ID" value="PHN06522.1"/>
    <property type="molecule type" value="Genomic_DNA"/>
</dbReference>
<gene>
    <name evidence="4" type="ORF">CRP01_09450</name>
</gene>
<dbReference type="InterPro" id="IPR008969">
    <property type="entry name" value="CarboxyPept-like_regulatory"/>
</dbReference>
<dbReference type="AlphaFoldDB" id="A0A2D0NDE8"/>
<dbReference type="InterPro" id="IPR012910">
    <property type="entry name" value="Plug_dom"/>
</dbReference>
<evidence type="ECO:0000259" key="3">
    <source>
        <dbReference type="Pfam" id="PF07715"/>
    </source>
</evidence>
<keyword evidence="5" id="KW-1185">Reference proteome</keyword>
<feature type="signal peptide" evidence="2">
    <location>
        <begin position="1"/>
        <end position="26"/>
    </location>
</feature>
<proteinExistence type="inferred from homology"/>
<evidence type="ECO:0000256" key="2">
    <source>
        <dbReference type="SAM" id="SignalP"/>
    </source>
</evidence>
<dbReference type="SUPFAM" id="SSF49464">
    <property type="entry name" value="Carboxypeptidase regulatory domain-like"/>
    <property type="match status" value="1"/>
</dbReference>
<sequence length="1064" mass="118594">MHLTPFVRIALVFGLFAWPFCVPAFAAPPDSEPVSNLSKLFREITGTVTDDSGEPLPGVTVQIEDPDGNNKGGVITDLNGRFICDAESGDRLILSYVGMENQVIEVGNESELNITMLEQAELLESVTVVAYGKQKKESVIASVTTVRPSELRVPSSNLTTALAGRMSGIISYQRSGEPGQDNAQFFIRGVTTFGYKRDPLILIDGIELSTQDLSRLHPDDIASFSIMKDATATALYGARGANGVILVTTKEGKEGKAQINVRVENAISEPTQQIELADPITYMQLHNEAVRTRDRLGFLPYSPQKIENTINGMDPNAFPQTDWKTALFRDRTINQHVNLNISGGGKVARYYLAAGYSRDNGNLNVDKRSDFNSNINLGKSLVRSNVNINLSPTTEAVVRVHGTFDDYRGPIHGGAAMYQAILRSNPVLFPAYYDPDPAHERTRHILFGNAGAANYINPYAELVRGYKEYSTSLMLAQFELKQQLDFVTPGLFFRVLGNTTRNAYFDVVRSYRPFFYSVSAFDDRSGAYQLEVLNPEQGERSLDFESGNKTVASTFYGEAAMEYNNTFGERHGVSGLLVGIIRQYLQGNENTLQASLPQRNLGISGRFTYAYDSRYFAEFNFGYNGSERFSADERFGFFPSAGLGWYISNEPFWGNLAKTINKLKLKFTYGLVGNDAIGSANDRFFYLSNVNLNNGGTAYRWGANGDYIVNGVGISRYANDQITWETARKTNFGIELGLWNNIEIQADYFTEYRSNILMDRVSFATFGLQSATKANVGEASSRGVDISIDYEYTLGTDLWLIGRGNFTYARGVFEKREEPDYSETPWLSGVGQPITQWWGYIAERLFVDDNEVANSPTQEIGGIVQGGDIKYRDINGDDKINQLDRVPIGYPTTPEIIYGFGLSGGYKAFDISLFFQGSARSSFWIDTRATAPFINYHFDNDPFGNYLTNNAMLQVYANSHWSEANRNIYAIWPRLSTNEVPNNTTTSTWFMQNGAFLRLKSAEIGFTLPAGTLSRWGVRNARVYMSGTNLMQWSVFKLWDPEMGGNGLGYPVQRVMNFGAQISF</sequence>